<keyword evidence="4" id="KW-0274">FAD</keyword>
<evidence type="ECO:0000256" key="4">
    <source>
        <dbReference type="ARBA" id="ARBA00022827"/>
    </source>
</evidence>
<dbReference type="PANTHER" id="PTHR43004">
    <property type="entry name" value="TRK SYSTEM POTASSIUM UPTAKE PROTEIN"/>
    <property type="match status" value="1"/>
</dbReference>
<comment type="cofactor">
    <cofactor evidence="1">
        <name>FAD</name>
        <dbReference type="ChEBI" id="CHEBI:57692"/>
    </cofactor>
</comment>
<dbReference type="PANTHER" id="PTHR43004:SF19">
    <property type="entry name" value="BINDING MONOOXYGENASE, PUTATIVE (JCVI)-RELATED"/>
    <property type="match status" value="1"/>
</dbReference>
<dbReference type="GO" id="GO:0016709">
    <property type="term" value="F:oxidoreductase activity, acting on paired donors, with incorporation or reduction of molecular oxygen, NAD(P)H as one donor, and incorporation of one atom of oxygen"/>
    <property type="evidence" value="ECO:0007669"/>
    <property type="project" value="UniProtKB-ARBA"/>
</dbReference>
<protein>
    <submittedName>
        <fullName evidence="7">FAD-dependent oxidoreductase</fullName>
    </submittedName>
</protein>
<dbReference type="InterPro" id="IPR002938">
    <property type="entry name" value="FAD-bd"/>
</dbReference>
<comment type="similarity">
    <text evidence="2">Belongs to the PheA/TfdB FAD monooxygenase family.</text>
</comment>
<dbReference type="Gene3D" id="3.40.30.120">
    <property type="match status" value="1"/>
</dbReference>
<feature type="domain" description="FAD-binding" evidence="6">
    <location>
        <begin position="2"/>
        <end position="344"/>
    </location>
</feature>
<evidence type="ECO:0000256" key="2">
    <source>
        <dbReference type="ARBA" id="ARBA00007801"/>
    </source>
</evidence>
<comment type="caution">
    <text evidence="7">The sequence shown here is derived from an EMBL/GenBank/DDBJ whole genome shotgun (WGS) entry which is preliminary data.</text>
</comment>
<accession>A0A940M9Y5</accession>
<evidence type="ECO:0000313" key="7">
    <source>
        <dbReference type="EMBL" id="MBP0459014.1"/>
    </source>
</evidence>
<evidence type="ECO:0000313" key="8">
    <source>
        <dbReference type="Proteomes" id="UP000670475"/>
    </source>
</evidence>
<feature type="compositionally biased region" description="Basic and acidic residues" evidence="5">
    <location>
        <begin position="380"/>
        <end position="390"/>
    </location>
</feature>
<dbReference type="Gene3D" id="3.50.50.60">
    <property type="entry name" value="FAD/NAD(P)-binding domain"/>
    <property type="match status" value="1"/>
</dbReference>
<dbReference type="SUPFAM" id="SSF52833">
    <property type="entry name" value="Thioredoxin-like"/>
    <property type="match status" value="1"/>
</dbReference>
<gene>
    <name evidence="7" type="ORF">JFN87_16105</name>
</gene>
<feature type="compositionally biased region" description="Polar residues" evidence="5">
    <location>
        <begin position="358"/>
        <end position="370"/>
    </location>
</feature>
<evidence type="ECO:0000259" key="6">
    <source>
        <dbReference type="Pfam" id="PF01494"/>
    </source>
</evidence>
<evidence type="ECO:0000256" key="3">
    <source>
        <dbReference type="ARBA" id="ARBA00022630"/>
    </source>
</evidence>
<proteinExistence type="inferred from homology"/>
<keyword evidence="8" id="KW-1185">Reference proteome</keyword>
<sequence length="527" mass="56037">MLIVGAGPTGLTLACELARRGVPFRLIEASDGPQPGSRGKGIQPRTLELLDDLGIADRVIAHGLMAMPMRSTAPDGRVTLGGGEPESLRDRPDIPYTTSLITPEWRIEEALRLRLAELGGEVEFGTSLTGFGQSDDGVSAVVVKGGETETVTAGRLVGCDGGHSVVRKEAGIAFEGETREEVRMIVADVALDGLDRDAWHMWRHADGLVSLCPLPSTDLFQYQALIAPGQDPELSLANMQTILDRRSGRSGRSGRTGIRLHEPEWSSLWRANIRLVDRYREGRVFLAGDAAHIHSPAGGQGMNTGMQDAHNLGWKLAAVEMGAPRALLDTYEAERRPVAAGVLALSNERLRQTLEQNGMSVQRDTSTTQLGVGYRGSALARDDRGGRDDRDDRDDRDETCLLRAGDRAPDATGLTTAEGGRRLFDLTRGGRFTLLDFGATDATDATSAASETSPLAAVAPPPSGLRTLRVGGQPTGPDDVADTAGHLAAAYGAGERTLVLIRPDGHVGLISDAGDVSAVREWLTAVG</sequence>
<dbReference type="Pfam" id="PF21274">
    <property type="entry name" value="Rng_hyd_C"/>
    <property type="match status" value="1"/>
</dbReference>
<dbReference type="Gene3D" id="3.30.70.2450">
    <property type="match status" value="1"/>
</dbReference>
<dbReference type="InterPro" id="IPR036249">
    <property type="entry name" value="Thioredoxin-like_sf"/>
</dbReference>
<dbReference type="SUPFAM" id="SSF51905">
    <property type="entry name" value="FAD/NAD(P)-binding domain"/>
    <property type="match status" value="1"/>
</dbReference>
<evidence type="ECO:0000256" key="5">
    <source>
        <dbReference type="SAM" id="MobiDB-lite"/>
    </source>
</evidence>
<name>A0A940M9Y5_9ACTN</name>
<reference evidence="7" key="1">
    <citation type="submission" date="2021-03" db="EMBL/GenBank/DDBJ databases">
        <title>Whole genome sequence of Streptomyces bomunensis MMS17-BM035.</title>
        <authorList>
            <person name="Lee J.H."/>
        </authorList>
    </citation>
    <scope>NUCLEOTIDE SEQUENCE</scope>
    <source>
        <strain evidence="7">MMS17-BM035</strain>
    </source>
</reference>
<dbReference type="PRINTS" id="PR00420">
    <property type="entry name" value="RNGMNOXGNASE"/>
</dbReference>
<organism evidence="7 8">
    <name type="scientific">Streptomyces montanisoli</name>
    <dbReference type="NCBI Taxonomy" id="2798581"/>
    <lineage>
        <taxon>Bacteria</taxon>
        <taxon>Bacillati</taxon>
        <taxon>Actinomycetota</taxon>
        <taxon>Actinomycetes</taxon>
        <taxon>Kitasatosporales</taxon>
        <taxon>Streptomycetaceae</taxon>
        <taxon>Streptomyces</taxon>
    </lineage>
</organism>
<dbReference type="GO" id="GO:0071949">
    <property type="term" value="F:FAD binding"/>
    <property type="evidence" value="ECO:0007669"/>
    <property type="project" value="InterPro"/>
</dbReference>
<dbReference type="Proteomes" id="UP000670475">
    <property type="component" value="Unassembled WGS sequence"/>
</dbReference>
<dbReference type="InterPro" id="IPR050641">
    <property type="entry name" value="RIFMO-like"/>
</dbReference>
<dbReference type="NCBIfam" id="NF004832">
    <property type="entry name" value="PRK06184.1"/>
    <property type="match status" value="1"/>
</dbReference>
<evidence type="ECO:0000256" key="1">
    <source>
        <dbReference type="ARBA" id="ARBA00001974"/>
    </source>
</evidence>
<dbReference type="AlphaFoldDB" id="A0A940M9Y5"/>
<dbReference type="EMBL" id="JAGIQL010000058">
    <property type="protein sequence ID" value="MBP0459014.1"/>
    <property type="molecule type" value="Genomic_DNA"/>
</dbReference>
<dbReference type="InterPro" id="IPR036188">
    <property type="entry name" value="FAD/NAD-bd_sf"/>
</dbReference>
<feature type="region of interest" description="Disordered" evidence="5">
    <location>
        <begin position="358"/>
        <end position="397"/>
    </location>
</feature>
<dbReference type="Pfam" id="PF01494">
    <property type="entry name" value="FAD_binding_3"/>
    <property type="match status" value="1"/>
</dbReference>
<keyword evidence="3" id="KW-0285">Flavoprotein</keyword>